<organism evidence="2 3">
    <name type="scientific">Saccharibacillus alkalitolerans</name>
    <dbReference type="NCBI Taxonomy" id="2705290"/>
    <lineage>
        <taxon>Bacteria</taxon>
        <taxon>Bacillati</taxon>
        <taxon>Bacillota</taxon>
        <taxon>Bacilli</taxon>
        <taxon>Bacillales</taxon>
        <taxon>Paenibacillaceae</taxon>
        <taxon>Saccharibacillus</taxon>
    </lineage>
</organism>
<protein>
    <submittedName>
        <fullName evidence="2">Uncharacterized protein</fullName>
    </submittedName>
</protein>
<keyword evidence="3" id="KW-1185">Reference proteome</keyword>
<reference evidence="2 3" key="1">
    <citation type="submission" date="2020-01" db="EMBL/GenBank/DDBJ databases">
        <title>Polyphasic characterisation and genomic insights into a novel alkali tolerant bacterium VR-M41.</title>
        <authorList>
            <person name="Vemuluri V.R."/>
        </authorList>
    </citation>
    <scope>NUCLEOTIDE SEQUENCE [LARGE SCALE GENOMIC DNA]</scope>
    <source>
        <strain evidence="2 3">VR-M41</strain>
    </source>
</reference>
<accession>A0ABX0FAJ2</accession>
<evidence type="ECO:0000313" key="2">
    <source>
        <dbReference type="EMBL" id="NGZ77957.1"/>
    </source>
</evidence>
<name>A0ABX0FAJ2_9BACL</name>
<dbReference type="EMBL" id="JAAFGS010000012">
    <property type="protein sequence ID" value="NGZ77957.1"/>
    <property type="molecule type" value="Genomic_DNA"/>
</dbReference>
<dbReference type="RefSeq" id="WP_166279365.1">
    <property type="nucleotide sequence ID" value="NZ_JAAFGS010000012.1"/>
</dbReference>
<evidence type="ECO:0000256" key="1">
    <source>
        <dbReference type="SAM" id="MobiDB-lite"/>
    </source>
</evidence>
<dbReference type="Proteomes" id="UP000800303">
    <property type="component" value="Unassembled WGS sequence"/>
</dbReference>
<sequence>MKTKYVVGFFLILGLGIFLWENTFPKQIDKDIPAVLSIADEPDRGTESSSEAMSYTSEPTMIHVKGGVYRRLFRTPKFKVEITVDAFPGMKDHEITYPYILFDKDAPSKDGPYMGVVGYKNSEPGAAPENKSKLVTVWFEEDFDNVHILASAGEWMEDKPGDFRRMFVTGKADNAEQAQEVLTRMREKFSLTIKGENRQNYATVPGPDLPLGEEKVEE</sequence>
<feature type="region of interest" description="Disordered" evidence="1">
    <location>
        <begin position="199"/>
        <end position="218"/>
    </location>
</feature>
<evidence type="ECO:0000313" key="3">
    <source>
        <dbReference type="Proteomes" id="UP000800303"/>
    </source>
</evidence>
<comment type="caution">
    <text evidence="2">The sequence shown here is derived from an EMBL/GenBank/DDBJ whole genome shotgun (WGS) entry which is preliminary data.</text>
</comment>
<proteinExistence type="predicted"/>
<gene>
    <name evidence="2" type="ORF">GYN08_21935</name>
</gene>